<dbReference type="GO" id="GO:0006508">
    <property type="term" value="P:proteolysis"/>
    <property type="evidence" value="ECO:0007669"/>
    <property type="project" value="UniProtKB-KW"/>
</dbReference>
<dbReference type="PANTHER" id="PTHR47966:SF51">
    <property type="entry name" value="BETA-SITE APP-CLEAVING ENZYME, ISOFORM A-RELATED"/>
    <property type="match status" value="1"/>
</dbReference>
<dbReference type="SUPFAM" id="SSF50630">
    <property type="entry name" value="Acid proteases"/>
    <property type="match status" value="1"/>
</dbReference>
<evidence type="ECO:0000313" key="8">
    <source>
        <dbReference type="Proteomes" id="UP000007431"/>
    </source>
</evidence>
<dbReference type="InterPro" id="IPR033121">
    <property type="entry name" value="PEPTIDASE_A1"/>
</dbReference>
<accession>D8Q6D5</accession>
<name>D8Q6D5_SCHCM</name>
<sequence length="408" mass="43515">MRLNASFVPLFLAVVVATKPILVDRSPITFPLIKKLNVTSGHNLVNAGRQRVQKLKAQALKKEGKQVDESLIDEPVTNEAVIYSADIGVGADATSYSLIVDTGSSNTWVGAGKEYANSSTSKDTGSGVSVSYGSGFFSGEEYTDQVTITDELVLDSQSIGVASTASGFNGYDGILGIGPTTLTQGELFSNEEIPTVVDTAFEQGLIEDKIISVYFQPTTQEEDQNGQLTWGGIDDSKHTGDIKYVPVTSQSPAGSYWGIDQSITYGDSVTILDTNAGITDTGTTLLYIASDAFEAYANATGGQPDNSVGLLSITDDQFASLQSLFFKIGDDTWEFTANAQIWPRALNSAIGGSDDAIYLIVADIGTPSGQGLDFINGYAFLERFYTVYDSSKNQIGFATTEYTNAETN</sequence>
<keyword evidence="5" id="KW-0732">Signal</keyword>
<evidence type="ECO:0000256" key="3">
    <source>
        <dbReference type="PIRSR" id="PIRSR601461-1"/>
    </source>
</evidence>
<dbReference type="InParanoid" id="D8Q6D5"/>
<comment type="similarity">
    <text evidence="1 4">Belongs to the peptidase A1 family.</text>
</comment>
<dbReference type="Proteomes" id="UP000007431">
    <property type="component" value="Unassembled WGS sequence"/>
</dbReference>
<evidence type="ECO:0000313" key="7">
    <source>
        <dbReference type="EMBL" id="EFI96216.1"/>
    </source>
</evidence>
<dbReference type="InterPro" id="IPR021109">
    <property type="entry name" value="Peptidase_aspartic_dom_sf"/>
</dbReference>
<dbReference type="EMBL" id="GL377307">
    <property type="protein sequence ID" value="EFI96216.1"/>
    <property type="molecule type" value="Genomic_DNA"/>
</dbReference>
<dbReference type="Gene3D" id="2.40.70.10">
    <property type="entry name" value="Acid Proteases"/>
    <property type="match status" value="2"/>
</dbReference>
<keyword evidence="4" id="KW-0378">Hydrolase</keyword>
<dbReference type="PROSITE" id="PS00141">
    <property type="entry name" value="ASP_PROTEASE"/>
    <property type="match status" value="1"/>
</dbReference>
<gene>
    <name evidence="7" type="ORF">SCHCODRAFT_56138</name>
</gene>
<evidence type="ECO:0000256" key="4">
    <source>
        <dbReference type="RuleBase" id="RU000454"/>
    </source>
</evidence>
<dbReference type="InterPro" id="IPR034164">
    <property type="entry name" value="Pepsin-like_dom"/>
</dbReference>
<dbReference type="AlphaFoldDB" id="D8Q6D5"/>
<feature type="active site" evidence="3">
    <location>
        <position position="101"/>
    </location>
</feature>
<dbReference type="PROSITE" id="PS51767">
    <property type="entry name" value="PEPTIDASE_A1"/>
    <property type="match status" value="1"/>
</dbReference>
<feature type="chain" id="PRO_5003120587" description="Peptidase A1 domain-containing protein" evidence="5">
    <location>
        <begin position="19"/>
        <end position="408"/>
    </location>
</feature>
<dbReference type="CDD" id="cd05471">
    <property type="entry name" value="pepsin_like"/>
    <property type="match status" value="1"/>
</dbReference>
<organism evidence="8">
    <name type="scientific">Schizophyllum commune (strain H4-8 / FGSC 9210)</name>
    <name type="common">Split gill fungus</name>
    <dbReference type="NCBI Taxonomy" id="578458"/>
    <lineage>
        <taxon>Eukaryota</taxon>
        <taxon>Fungi</taxon>
        <taxon>Dikarya</taxon>
        <taxon>Basidiomycota</taxon>
        <taxon>Agaricomycotina</taxon>
        <taxon>Agaricomycetes</taxon>
        <taxon>Agaricomycetidae</taxon>
        <taxon>Agaricales</taxon>
        <taxon>Schizophyllaceae</taxon>
        <taxon>Schizophyllum</taxon>
    </lineage>
</organism>
<feature type="signal peptide" evidence="5">
    <location>
        <begin position="1"/>
        <end position="18"/>
    </location>
</feature>
<evidence type="ECO:0000256" key="5">
    <source>
        <dbReference type="SAM" id="SignalP"/>
    </source>
</evidence>
<dbReference type="InterPro" id="IPR001969">
    <property type="entry name" value="Aspartic_peptidase_AS"/>
</dbReference>
<dbReference type="eggNOG" id="KOG1339">
    <property type="taxonomic scope" value="Eukaryota"/>
</dbReference>
<dbReference type="PANTHER" id="PTHR47966">
    <property type="entry name" value="BETA-SITE APP-CLEAVING ENZYME, ISOFORM A-RELATED"/>
    <property type="match status" value="1"/>
</dbReference>
<dbReference type="InterPro" id="IPR001461">
    <property type="entry name" value="Aspartic_peptidase_A1"/>
</dbReference>
<protein>
    <recommendedName>
        <fullName evidence="6">Peptidase A1 domain-containing protein</fullName>
    </recommendedName>
</protein>
<dbReference type="Pfam" id="PF00026">
    <property type="entry name" value="Asp"/>
    <property type="match status" value="1"/>
</dbReference>
<dbReference type="VEuPathDB" id="FungiDB:SCHCODRAFT_02307907"/>
<proteinExistence type="inferred from homology"/>
<keyword evidence="2 4" id="KW-0064">Aspartyl protease</keyword>
<keyword evidence="4" id="KW-0645">Protease</keyword>
<evidence type="ECO:0000256" key="2">
    <source>
        <dbReference type="ARBA" id="ARBA00022750"/>
    </source>
</evidence>
<dbReference type="HOGENOM" id="CLU_038846_0_0_1"/>
<dbReference type="MEROPS" id="A01.019"/>
<feature type="domain" description="Peptidase A1" evidence="6">
    <location>
        <begin position="83"/>
        <end position="398"/>
    </location>
</feature>
<dbReference type="OMA" id="YPASEYW"/>
<reference evidence="7 8" key="1">
    <citation type="journal article" date="2010" name="Nat. Biotechnol.">
        <title>Genome sequence of the model mushroom Schizophyllum commune.</title>
        <authorList>
            <person name="Ohm R.A."/>
            <person name="de Jong J.F."/>
            <person name="Lugones L.G."/>
            <person name="Aerts A."/>
            <person name="Kothe E."/>
            <person name="Stajich J.E."/>
            <person name="de Vries R.P."/>
            <person name="Record E."/>
            <person name="Levasseur A."/>
            <person name="Baker S.E."/>
            <person name="Bartholomew K.A."/>
            <person name="Coutinho P.M."/>
            <person name="Erdmann S."/>
            <person name="Fowler T.J."/>
            <person name="Gathman A.C."/>
            <person name="Lombard V."/>
            <person name="Henrissat B."/>
            <person name="Knabe N."/>
            <person name="Kuees U."/>
            <person name="Lilly W.W."/>
            <person name="Lindquist E."/>
            <person name="Lucas S."/>
            <person name="Magnuson J.K."/>
            <person name="Piumi F."/>
            <person name="Raudaskoski M."/>
            <person name="Salamov A."/>
            <person name="Schmutz J."/>
            <person name="Schwarze F.W.M.R."/>
            <person name="vanKuyk P.A."/>
            <person name="Horton J.S."/>
            <person name="Grigoriev I.V."/>
            <person name="Woesten H.A.B."/>
        </authorList>
    </citation>
    <scope>NUCLEOTIDE SEQUENCE [LARGE SCALE GENOMIC DNA]</scope>
    <source>
        <strain evidence="8">H4-8 / FGSC 9210</strain>
    </source>
</reference>
<dbReference type="PRINTS" id="PR00792">
    <property type="entry name" value="PEPSIN"/>
</dbReference>
<evidence type="ECO:0000259" key="6">
    <source>
        <dbReference type="PROSITE" id="PS51767"/>
    </source>
</evidence>
<keyword evidence="8" id="KW-1185">Reference proteome</keyword>
<feature type="active site" evidence="3">
    <location>
        <position position="280"/>
    </location>
</feature>
<dbReference type="GO" id="GO:0004190">
    <property type="term" value="F:aspartic-type endopeptidase activity"/>
    <property type="evidence" value="ECO:0007669"/>
    <property type="project" value="UniProtKB-KW"/>
</dbReference>
<evidence type="ECO:0000256" key="1">
    <source>
        <dbReference type="ARBA" id="ARBA00007447"/>
    </source>
</evidence>